<evidence type="ECO:0000313" key="8">
    <source>
        <dbReference type="Proteomes" id="UP000597762"/>
    </source>
</evidence>
<proteinExistence type="predicted"/>
<keyword evidence="3 6" id="KW-1133">Transmembrane helix</keyword>
<dbReference type="GO" id="GO:0016020">
    <property type="term" value="C:membrane"/>
    <property type="evidence" value="ECO:0007669"/>
    <property type="project" value="UniProtKB-SubCell"/>
</dbReference>
<evidence type="ECO:0000256" key="4">
    <source>
        <dbReference type="ARBA" id="ARBA00023136"/>
    </source>
</evidence>
<comment type="subcellular location">
    <subcellularLocation>
        <location evidence="1">Membrane</location>
        <topology evidence="1">Multi-pass membrane protein</topology>
    </subcellularLocation>
</comment>
<organism evidence="7 8">
    <name type="scientific">Acanthosepion pharaonis</name>
    <name type="common">Pharaoh cuttlefish</name>
    <name type="synonym">Sepia pharaonis</name>
    <dbReference type="NCBI Taxonomy" id="158019"/>
    <lineage>
        <taxon>Eukaryota</taxon>
        <taxon>Metazoa</taxon>
        <taxon>Spiralia</taxon>
        <taxon>Lophotrochozoa</taxon>
        <taxon>Mollusca</taxon>
        <taxon>Cephalopoda</taxon>
        <taxon>Coleoidea</taxon>
        <taxon>Decapodiformes</taxon>
        <taxon>Sepiida</taxon>
        <taxon>Sepiina</taxon>
        <taxon>Sepiidae</taxon>
        <taxon>Acanthosepion</taxon>
    </lineage>
</organism>
<gene>
    <name evidence="7" type="ORF">SPHA_14331</name>
</gene>
<keyword evidence="8" id="KW-1185">Reference proteome</keyword>
<name>A0A812BCK2_ACAPH</name>
<dbReference type="Proteomes" id="UP000597762">
    <property type="component" value="Unassembled WGS sequence"/>
</dbReference>
<accession>A0A812BCK2</accession>
<feature type="compositionally biased region" description="Basic and acidic residues" evidence="5">
    <location>
        <begin position="11"/>
        <end position="22"/>
    </location>
</feature>
<feature type="compositionally biased region" description="Low complexity" evidence="5">
    <location>
        <begin position="1"/>
        <end position="10"/>
    </location>
</feature>
<evidence type="ECO:0000256" key="5">
    <source>
        <dbReference type="SAM" id="MobiDB-lite"/>
    </source>
</evidence>
<sequence length="176" mass="19703">MTNNHNPQHQHQQEFTDEEIKKTTFSSPPSTAVEDDDKIGELLGSKPLITDVKGSGKKASISTKPKKAESAFNLVTNRILRFIMAIQIFTWFINALTYYGLFLTSSSLAGDRFLNFFLIALSELLSLIVMWKAFAWFGRKKSIVMFLSIAICSLLTATAVNILVGKSPYLYIINSN</sequence>
<dbReference type="AlphaFoldDB" id="A0A812BCK2"/>
<protein>
    <submittedName>
        <fullName evidence="7">SLC22A4_5</fullName>
    </submittedName>
</protein>
<evidence type="ECO:0000313" key="7">
    <source>
        <dbReference type="EMBL" id="CAE1176822.1"/>
    </source>
</evidence>
<feature type="region of interest" description="Disordered" evidence="5">
    <location>
        <begin position="1"/>
        <end position="39"/>
    </location>
</feature>
<dbReference type="SUPFAM" id="SSF103473">
    <property type="entry name" value="MFS general substrate transporter"/>
    <property type="match status" value="1"/>
</dbReference>
<dbReference type="Gene3D" id="1.20.1250.20">
    <property type="entry name" value="MFS general substrate transporter like domains"/>
    <property type="match status" value="1"/>
</dbReference>
<evidence type="ECO:0000256" key="1">
    <source>
        <dbReference type="ARBA" id="ARBA00004141"/>
    </source>
</evidence>
<feature type="transmembrane region" description="Helical" evidence="6">
    <location>
        <begin position="143"/>
        <end position="164"/>
    </location>
</feature>
<feature type="transmembrane region" description="Helical" evidence="6">
    <location>
        <begin position="113"/>
        <end position="131"/>
    </location>
</feature>
<keyword evidence="4 6" id="KW-0472">Membrane</keyword>
<evidence type="ECO:0000256" key="2">
    <source>
        <dbReference type="ARBA" id="ARBA00022692"/>
    </source>
</evidence>
<feature type="transmembrane region" description="Helical" evidence="6">
    <location>
        <begin position="79"/>
        <end position="101"/>
    </location>
</feature>
<comment type="caution">
    <text evidence="7">The sequence shown here is derived from an EMBL/GenBank/DDBJ whole genome shotgun (WGS) entry which is preliminary data.</text>
</comment>
<dbReference type="OrthoDB" id="6100430at2759"/>
<evidence type="ECO:0000256" key="3">
    <source>
        <dbReference type="ARBA" id="ARBA00022989"/>
    </source>
</evidence>
<reference evidence="7" key="1">
    <citation type="submission" date="2021-01" db="EMBL/GenBank/DDBJ databases">
        <authorList>
            <person name="Li R."/>
            <person name="Bekaert M."/>
        </authorList>
    </citation>
    <scope>NUCLEOTIDE SEQUENCE</scope>
    <source>
        <strain evidence="7">Farmed</strain>
    </source>
</reference>
<evidence type="ECO:0000256" key="6">
    <source>
        <dbReference type="SAM" id="Phobius"/>
    </source>
</evidence>
<dbReference type="EMBL" id="CAHIKZ030000490">
    <property type="protein sequence ID" value="CAE1176822.1"/>
    <property type="molecule type" value="Genomic_DNA"/>
</dbReference>
<dbReference type="InterPro" id="IPR036259">
    <property type="entry name" value="MFS_trans_sf"/>
</dbReference>
<keyword evidence="2 6" id="KW-0812">Transmembrane</keyword>
<dbReference type="PANTHER" id="PTHR24064">
    <property type="entry name" value="SOLUTE CARRIER FAMILY 22 MEMBER"/>
    <property type="match status" value="1"/>
</dbReference>